<evidence type="ECO:0000256" key="6">
    <source>
        <dbReference type="SAM" id="SignalP"/>
    </source>
</evidence>
<dbReference type="PANTHER" id="PTHR43808">
    <property type="entry name" value="ACETYLORNITHINE DEACETYLASE"/>
    <property type="match status" value="1"/>
</dbReference>
<dbReference type="Pfam" id="PF07687">
    <property type="entry name" value="M20_dimer"/>
    <property type="match status" value="1"/>
</dbReference>
<evidence type="ECO:0000256" key="1">
    <source>
        <dbReference type="ARBA" id="ARBA00001947"/>
    </source>
</evidence>
<dbReference type="InterPro" id="IPR001261">
    <property type="entry name" value="ArgE/DapE_CS"/>
</dbReference>
<dbReference type="CDD" id="cd05652">
    <property type="entry name" value="M20_ArgE_DapE-like_fungal"/>
    <property type="match status" value="1"/>
</dbReference>
<feature type="signal peptide" evidence="6">
    <location>
        <begin position="1"/>
        <end position="21"/>
    </location>
</feature>
<dbReference type="SUPFAM" id="SSF55031">
    <property type="entry name" value="Bacterial exopeptidase dimerisation domain"/>
    <property type="match status" value="1"/>
</dbReference>
<dbReference type="GO" id="GO:0046872">
    <property type="term" value="F:metal ion binding"/>
    <property type="evidence" value="ECO:0007669"/>
    <property type="project" value="UniProtKB-KW"/>
</dbReference>
<evidence type="ECO:0000256" key="4">
    <source>
        <dbReference type="ARBA" id="ARBA00022801"/>
    </source>
</evidence>
<dbReference type="PROSITE" id="PS00758">
    <property type="entry name" value="ARGE_DAPE_CPG2_1"/>
    <property type="match status" value="1"/>
</dbReference>
<feature type="domain" description="Peptidase M20 dimerisation" evidence="7">
    <location>
        <begin position="196"/>
        <end position="298"/>
    </location>
</feature>
<keyword evidence="5" id="KW-0862">Zinc</keyword>
<evidence type="ECO:0000256" key="5">
    <source>
        <dbReference type="ARBA" id="ARBA00022833"/>
    </source>
</evidence>
<dbReference type="Gene3D" id="3.30.70.360">
    <property type="match status" value="1"/>
</dbReference>
<name>A0A6A6U4B0_9PEZI</name>
<comment type="cofactor">
    <cofactor evidence="1">
        <name>Zn(2+)</name>
        <dbReference type="ChEBI" id="CHEBI:29105"/>
    </cofactor>
</comment>
<evidence type="ECO:0000313" key="8">
    <source>
        <dbReference type="EMBL" id="KAF2665968.1"/>
    </source>
</evidence>
<dbReference type="PANTHER" id="PTHR43808:SF8">
    <property type="entry name" value="PEPTIDASE M20 DIMERISATION DOMAIN-CONTAINING PROTEIN"/>
    <property type="match status" value="1"/>
</dbReference>
<feature type="chain" id="PRO_5025461723" evidence="6">
    <location>
        <begin position="22"/>
        <end position="390"/>
    </location>
</feature>
<dbReference type="InterPro" id="IPR036264">
    <property type="entry name" value="Bact_exopeptidase_dim_dom"/>
</dbReference>
<keyword evidence="9" id="KW-1185">Reference proteome</keyword>
<keyword evidence="4" id="KW-0378">Hydrolase</keyword>
<dbReference type="Gene3D" id="3.40.630.10">
    <property type="entry name" value="Zn peptidases"/>
    <property type="match status" value="1"/>
</dbReference>
<evidence type="ECO:0000256" key="2">
    <source>
        <dbReference type="ARBA" id="ARBA00006247"/>
    </source>
</evidence>
<evidence type="ECO:0000313" key="9">
    <source>
        <dbReference type="Proteomes" id="UP000799302"/>
    </source>
</evidence>
<proteinExistence type="inferred from homology"/>
<evidence type="ECO:0000256" key="3">
    <source>
        <dbReference type="ARBA" id="ARBA00022723"/>
    </source>
</evidence>
<organism evidence="8 9">
    <name type="scientific">Microthyrium microscopicum</name>
    <dbReference type="NCBI Taxonomy" id="703497"/>
    <lineage>
        <taxon>Eukaryota</taxon>
        <taxon>Fungi</taxon>
        <taxon>Dikarya</taxon>
        <taxon>Ascomycota</taxon>
        <taxon>Pezizomycotina</taxon>
        <taxon>Dothideomycetes</taxon>
        <taxon>Dothideomycetes incertae sedis</taxon>
        <taxon>Microthyriales</taxon>
        <taxon>Microthyriaceae</taxon>
        <taxon>Microthyrium</taxon>
    </lineage>
</organism>
<dbReference type="InterPro" id="IPR011650">
    <property type="entry name" value="Peptidase_M20_dimer"/>
</dbReference>
<keyword evidence="3" id="KW-0479">Metal-binding</keyword>
<dbReference type="GO" id="GO:0016787">
    <property type="term" value="F:hydrolase activity"/>
    <property type="evidence" value="ECO:0007669"/>
    <property type="project" value="UniProtKB-KW"/>
</dbReference>
<evidence type="ECO:0000259" key="7">
    <source>
        <dbReference type="Pfam" id="PF07687"/>
    </source>
</evidence>
<comment type="similarity">
    <text evidence="2">Belongs to the peptidase M20A family.</text>
</comment>
<dbReference type="EMBL" id="MU004239">
    <property type="protein sequence ID" value="KAF2665968.1"/>
    <property type="molecule type" value="Genomic_DNA"/>
</dbReference>
<dbReference type="Proteomes" id="UP000799302">
    <property type="component" value="Unassembled WGS sequence"/>
</dbReference>
<gene>
    <name evidence="8" type="ORF">BT63DRAFT_45277</name>
</gene>
<dbReference type="AlphaFoldDB" id="A0A6A6U4B0"/>
<dbReference type="InterPro" id="IPR050072">
    <property type="entry name" value="Peptidase_M20A"/>
</dbReference>
<dbReference type="OrthoDB" id="3064516at2759"/>
<keyword evidence="6" id="KW-0732">Signal</keyword>
<protein>
    <submittedName>
        <fullName evidence="8">Zn-dependent exopeptidase</fullName>
    </submittedName>
</protein>
<sequence>MKRSQSLSLCLLLTSAITCLATQLPLLTRPSLPASSTSNTELLSLHRRLIEIESISGNEQAIGDWLASYLVMHGFQVQKQYVTKDRLNILAYVNSNKTDILVTSHIDTVPPYIPYSIHNGSIWGRGSVDAKACVAAQIIASLRLLQTTKSTKSLSLLYVVGEEVSGTGMKYFSANAPSNYSAVLFGEPTEGRLASGHKGMMSFTLSIEGKAAHSGYPWLGIDANRILLHCLNALEKLEGELPADKVLGNSTINFGMIQGGVANNVVPASATAEISIRIASGSPEHIRDLVQDALKPIKSQTEAQGGHLSVSFSNRGYGPVRIDTDIPDFDSVSVNYGTDIPNLEGKHKQYLYGPGSIQVCHGPNEHLKVKELEDAAIAYEKILEYLLRDN</sequence>
<dbReference type="SUPFAM" id="SSF53187">
    <property type="entry name" value="Zn-dependent exopeptidases"/>
    <property type="match status" value="1"/>
</dbReference>
<accession>A0A6A6U4B0</accession>
<reference evidence="8" key="1">
    <citation type="journal article" date="2020" name="Stud. Mycol.">
        <title>101 Dothideomycetes genomes: a test case for predicting lifestyles and emergence of pathogens.</title>
        <authorList>
            <person name="Haridas S."/>
            <person name="Albert R."/>
            <person name="Binder M."/>
            <person name="Bloem J."/>
            <person name="Labutti K."/>
            <person name="Salamov A."/>
            <person name="Andreopoulos B."/>
            <person name="Baker S."/>
            <person name="Barry K."/>
            <person name="Bills G."/>
            <person name="Bluhm B."/>
            <person name="Cannon C."/>
            <person name="Castanera R."/>
            <person name="Culley D."/>
            <person name="Daum C."/>
            <person name="Ezra D."/>
            <person name="Gonzalez J."/>
            <person name="Henrissat B."/>
            <person name="Kuo A."/>
            <person name="Liang C."/>
            <person name="Lipzen A."/>
            <person name="Lutzoni F."/>
            <person name="Magnuson J."/>
            <person name="Mondo S."/>
            <person name="Nolan M."/>
            <person name="Ohm R."/>
            <person name="Pangilinan J."/>
            <person name="Park H.-J."/>
            <person name="Ramirez L."/>
            <person name="Alfaro M."/>
            <person name="Sun H."/>
            <person name="Tritt A."/>
            <person name="Yoshinaga Y."/>
            <person name="Zwiers L.-H."/>
            <person name="Turgeon B."/>
            <person name="Goodwin S."/>
            <person name="Spatafora J."/>
            <person name="Crous P."/>
            <person name="Grigoriev I."/>
        </authorList>
    </citation>
    <scope>NUCLEOTIDE SEQUENCE</scope>
    <source>
        <strain evidence="8">CBS 115976</strain>
    </source>
</reference>